<dbReference type="InterPro" id="IPR001996">
    <property type="entry name" value="PTS_IIB_1"/>
</dbReference>
<organism evidence="16">
    <name type="scientific">Pectobacterium versatile</name>
    <dbReference type="NCBI Taxonomy" id="2488639"/>
    <lineage>
        <taxon>Bacteria</taxon>
        <taxon>Pseudomonadati</taxon>
        <taxon>Pseudomonadota</taxon>
        <taxon>Gammaproteobacteria</taxon>
        <taxon>Enterobacterales</taxon>
        <taxon>Pectobacteriaceae</taxon>
        <taxon>Pectobacterium</taxon>
    </lineage>
</organism>
<dbReference type="EMBL" id="PDVW01000020">
    <property type="protein sequence ID" value="POY49052.1"/>
    <property type="molecule type" value="Genomic_DNA"/>
</dbReference>
<evidence type="ECO:0000256" key="12">
    <source>
        <dbReference type="SAM" id="Phobius"/>
    </source>
</evidence>
<keyword evidence="10 12" id="KW-0472">Membrane</keyword>
<evidence type="ECO:0000256" key="9">
    <source>
        <dbReference type="ARBA" id="ARBA00022989"/>
    </source>
</evidence>
<feature type="transmembrane region" description="Helical" evidence="12">
    <location>
        <begin position="438"/>
        <end position="462"/>
    </location>
</feature>
<keyword evidence="2" id="KW-0813">Transport</keyword>
<feature type="domain" description="PTS EIIB type-1" evidence="14">
    <location>
        <begin position="20"/>
        <end position="102"/>
    </location>
</feature>
<accession>A0A855MAL1</accession>
<comment type="subcellular location">
    <subcellularLocation>
        <location evidence="1">Cell membrane</location>
        <topology evidence="1">Multi-pass membrane protein</topology>
    </subcellularLocation>
</comment>
<feature type="transmembrane region" description="Helical" evidence="12">
    <location>
        <begin position="124"/>
        <end position="155"/>
    </location>
</feature>
<dbReference type="NCBIfam" id="TIGR00830">
    <property type="entry name" value="PTBA"/>
    <property type="match status" value="1"/>
</dbReference>
<feature type="transmembrane region" description="Helical" evidence="12">
    <location>
        <begin position="399"/>
        <end position="418"/>
    </location>
</feature>
<dbReference type="PROSITE" id="PS51103">
    <property type="entry name" value="PTS_EIIC_TYPE_1"/>
    <property type="match status" value="1"/>
</dbReference>
<name>A0A855MAL1_9GAMM</name>
<dbReference type="InterPro" id="IPR001127">
    <property type="entry name" value="PTS_EIIA_1_perm"/>
</dbReference>
<dbReference type="InterPro" id="IPR050558">
    <property type="entry name" value="PTS_Sugar-Specific_Components"/>
</dbReference>
<evidence type="ECO:0000256" key="10">
    <source>
        <dbReference type="ARBA" id="ARBA00023136"/>
    </source>
</evidence>
<dbReference type="SUPFAM" id="SSF51261">
    <property type="entry name" value="Duplicated hybrid motif"/>
    <property type="match status" value="1"/>
</dbReference>
<feature type="transmembrane region" description="Helical" evidence="12">
    <location>
        <begin position="265"/>
        <end position="284"/>
    </location>
</feature>
<dbReference type="FunFam" id="2.70.70.10:FF:000001">
    <property type="entry name" value="PTS system glucose-specific IIA component"/>
    <property type="match status" value="1"/>
</dbReference>
<evidence type="ECO:0000256" key="1">
    <source>
        <dbReference type="ARBA" id="ARBA00004651"/>
    </source>
</evidence>
<keyword evidence="7 12" id="KW-0812">Transmembrane</keyword>
<dbReference type="Pfam" id="PF00358">
    <property type="entry name" value="PTS_EIIA_1"/>
    <property type="match status" value="1"/>
</dbReference>
<feature type="transmembrane region" description="Helical" evidence="12">
    <location>
        <begin position="304"/>
        <end position="330"/>
    </location>
</feature>
<keyword evidence="9 12" id="KW-1133">Transmembrane helix</keyword>
<dbReference type="PROSITE" id="PS51093">
    <property type="entry name" value="PTS_EIIA_TYPE_1"/>
    <property type="match status" value="1"/>
</dbReference>
<dbReference type="GO" id="GO:0005886">
    <property type="term" value="C:plasma membrane"/>
    <property type="evidence" value="ECO:0007669"/>
    <property type="project" value="UniProtKB-SubCell"/>
</dbReference>
<dbReference type="Pfam" id="PF00367">
    <property type="entry name" value="PTS_EIIB"/>
    <property type="match status" value="1"/>
</dbReference>
<evidence type="ECO:0000256" key="3">
    <source>
        <dbReference type="ARBA" id="ARBA00022475"/>
    </source>
</evidence>
<feature type="transmembrane region" description="Helical" evidence="12">
    <location>
        <begin position="192"/>
        <end position="211"/>
    </location>
</feature>
<keyword evidence="6" id="KW-0598">Phosphotransferase system</keyword>
<dbReference type="GO" id="GO:0090589">
    <property type="term" value="F:protein-phosphocysteine-trehalose phosphotransferase system transporter activity"/>
    <property type="evidence" value="ECO:0007669"/>
    <property type="project" value="TreeGrafter"/>
</dbReference>
<evidence type="ECO:0000256" key="11">
    <source>
        <dbReference type="PROSITE-ProRule" id="PRU00421"/>
    </source>
</evidence>
<dbReference type="PROSITE" id="PS51098">
    <property type="entry name" value="PTS_EIIB_TYPE_1"/>
    <property type="match status" value="1"/>
</dbReference>
<reference evidence="16" key="1">
    <citation type="submission" date="2017-12" db="EMBL/GenBank/DDBJ databases">
        <title>First report on the novel genomospecies/subspecies of Pectobacterium carotovorum in Russia.</title>
        <authorList>
            <person name="Shirshikov F.V."/>
            <person name="Miroshnikov K."/>
            <person name="Toshakov S.V."/>
            <person name="Kabanova A.P."/>
            <person name="Barannik A.P."/>
            <person name="Shneider M."/>
            <person name="Ignatov A.N."/>
            <person name="Miroshnikov K.A."/>
        </authorList>
    </citation>
    <scope>NUCLEOTIDE SEQUENCE [LARGE SCALE GENOMIC DNA]</scope>
    <source>
        <strain evidence="16">F131</strain>
    </source>
</reference>
<dbReference type="Pfam" id="PF02378">
    <property type="entry name" value="PTS_EIIC"/>
    <property type="match status" value="1"/>
</dbReference>
<dbReference type="GO" id="GO:0009401">
    <property type="term" value="P:phosphoenolpyruvate-dependent sugar phosphotransferase system"/>
    <property type="evidence" value="ECO:0007669"/>
    <property type="project" value="UniProtKB-KW"/>
</dbReference>
<keyword evidence="4" id="KW-0762">Sugar transport</keyword>
<dbReference type="InterPro" id="IPR011055">
    <property type="entry name" value="Dup_hybrid_motif"/>
</dbReference>
<dbReference type="NCBIfam" id="TIGR01995">
    <property type="entry name" value="PTS-II-ABC-beta"/>
    <property type="match status" value="1"/>
</dbReference>
<dbReference type="InterPro" id="IPR013013">
    <property type="entry name" value="PTS_EIIC_1"/>
</dbReference>
<feature type="domain" description="PTS EIIC type-1" evidence="15">
    <location>
        <begin position="123"/>
        <end position="476"/>
    </location>
</feature>
<evidence type="ECO:0000256" key="8">
    <source>
        <dbReference type="ARBA" id="ARBA00022777"/>
    </source>
</evidence>
<dbReference type="CDD" id="cd00212">
    <property type="entry name" value="PTS_IIB_glc"/>
    <property type="match status" value="1"/>
</dbReference>
<evidence type="ECO:0000313" key="16">
    <source>
        <dbReference type="EMBL" id="POY49052.1"/>
    </source>
</evidence>
<keyword evidence="8" id="KW-0418">Kinase</keyword>
<evidence type="ECO:0000256" key="4">
    <source>
        <dbReference type="ARBA" id="ARBA00022597"/>
    </source>
</evidence>
<evidence type="ECO:0000259" key="13">
    <source>
        <dbReference type="PROSITE" id="PS51093"/>
    </source>
</evidence>
<dbReference type="PANTHER" id="PTHR30175:SF1">
    <property type="entry name" value="PTS SYSTEM ARBUTIN-, CELLOBIOSE-, AND SALICIN-SPECIFIC EIIBC COMPONENT-RELATED"/>
    <property type="match status" value="1"/>
</dbReference>
<dbReference type="InterPro" id="IPR003352">
    <property type="entry name" value="PTS_EIIC"/>
</dbReference>
<dbReference type="InterPro" id="IPR018113">
    <property type="entry name" value="PTrfase_EIIB_Cys"/>
</dbReference>
<dbReference type="GO" id="GO:0008982">
    <property type="term" value="F:protein-N(PI)-phosphohistidine-sugar phosphotransferase activity"/>
    <property type="evidence" value="ECO:0007669"/>
    <property type="project" value="InterPro"/>
</dbReference>
<dbReference type="SUPFAM" id="SSF55604">
    <property type="entry name" value="Glucose permease domain IIB"/>
    <property type="match status" value="1"/>
</dbReference>
<evidence type="ECO:0000259" key="14">
    <source>
        <dbReference type="PROSITE" id="PS51098"/>
    </source>
</evidence>
<feature type="transmembrane region" description="Helical" evidence="12">
    <location>
        <begin position="161"/>
        <end position="185"/>
    </location>
</feature>
<dbReference type="InterPro" id="IPR036878">
    <property type="entry name" value="Glu_permease_IIB"/>
</dbReference>
<dbReference type="Gene3D" id="2.70.70.10">
    <property type="entry name" value="Glucose Permease (Domain IIA)"/>
    <property type="match status" value="1"/>
</dbReference>
<dbReference type="Gene3D" id="3.30.1360.60">
    <property type="entry name" value="Glucose permease domain IIB"/>
    <property type="match status" value="1"/>
</dbReference>
<evidence type="ECO:0000256" key="7">
    <source>
        <dbReference type="ARBA" id="ARBA00022692"/>
    </source>
</evidence>
<evidence type="ECO:0000259" key="15">
    <source>
        <dbReference type="PROSITE" id="PS51103"/>
    </source>
</evidence>
<keyword evidence="3" id="KW-1003">Cell membrane</keyword>
<evidence type="ECO:0000256" key="6">
    <source>
        <dbReference type="ARBA" id="ARBA00022683"/>
    </source>
</evidence>
<dbReference type="PANTHER" id="PTHR30175">
    <property type="entry name" value="PHOSPHOTRANSFERASE SYSTEM TRANSPORT PROTEIN"/>
    <property type="match status" value="1"/>
</dbReference>
<dbReference type="FunFam" id="3.30.1360.60:FF:000001">
    <property type="entry name" value="PTS system glucose-specific IIBC component PtsG"/>
    <property type="match status" value="1"/>
</dbReference>
<proteinExistence type="predicted"/>
<keyword evidence="5" id="KW-0808">Transferase</keyword>
<feature type="domain" description="PTS EIIA type-1" evidence="13">
    <location>
        <begin position="525"/>
        <end position="629"/>
    </location>
</feature>
<feature type="active site" description="Phosphocysteine intermediate; for EIIB activity" evidence="11">
    <location>
        <position position="42"/>
    </location>
</feature>
<dbReference type="GO" id="GO:0016301">
    <property type="term" value="F:kinase activity"/>
    <property type="evidence" value="ECO:0007669"/>
    <property type="project" value="UniProtKB-KW"/>
</dbReference>
<dbReference type="PROSITE" id="PS00371">
    <property type="entry name" value="PTS_EIIA_TYPE_1_HIS"/>
    <property type="match status" value="1"/>
</dbReference>
<sequence length="654" mass="69196">MMCIRQLQPLTKREVIMNSKVLAESILELVGGETNVSTLVHCATRLRFKIVDHGKVDVAALEALDGVITVINASGQLQVVIGNRVPEVYRAFGSISRLLEDGDGKRQTAGSEASTSAMGRLIDLVAGIFTPLLGAMAAAGVLKGALSIVIALGWLNTKESTYVILHAASDSLFYFLPMLLAITAARKFETNIFVAVSVAGALVYPTIQGLFDAGQPVTFFGLPVVMMKYTSSVIPIIFSVWLMSYIERFLNRHIHESVRNILTPFFLLVLMVPLTLMTIGPIGISASKLIASVFVSIYEFNPILAGALMAASWQILVIFGVHWGFVTVFINDLSVMGHSYLKAASSPSVFAQSGALLGVMVRTKDKKLKALAGSTFIASLFGITEPGVYGVTLKLKKPFICAVIAAAIGGAIVGYAKSSAVSMGMPGLLTLPIFYGEGFVGFLIGCAIAFAVSFVLTIIVGFDDPVPPAEKAPVPTHSPAATPAAPASRQHANAVPLPLKDAPETAEQLGSPAKGELISLEEVNDKVFSSGVVGQGVAILPQEGRIYSPVDGVIASTFASGHAVGILSQGGAEILIHVGINTVQLEGQHYQMHVAEGDKVQKGQLLLEFDLEAIQKAGYDTVTPMVITNAEEYRVFSLGAARQQQAGETIVALA</sequence>
<dbReference type="GO" id="GO:0015771">
    <property type="term" value="P:trehalose transport"/>
    <property type="evidence" value="ECO:0007669"/>
    <property type="project" value="TreeGrafter"/>
</dbReference>
<feature type="transmembrane region" description="Helical" evidence="12">
    <location>
        <begin position="217"/>
        <end position="244"/>
    </location>
</feature>
<dbReference type="AlphaFoldDB" id="A0A855MAL1"/>
<evidence type="ECO:0000256" key="2">
    <source>
        <dbReference type="ARBA" id="ARBA00022448"/>
    </source>
</evidence>
<dbReference type="PROSITE" id="PS01035">
    <property type="entry name" value="PTS_EIIB_TYPE_1_CYS"/>
    <property type="match status" value="1"/>
</dbReference>
<gene>
    <name evidence="16" type="ORF">F131LOC_03223</name>
</gene>
<dbReference type="InterPro" id="IPR011297">
    <property type="entry name" value="PTS_IIABC_b_glu"/>
</dbReference>
<evidence type="ECO:0000256" key="5">
    <source>
        <dbReference type="ARBA" id="ARBA00022679"/>
    </source>
</evidence>
<protein>
    <submittedName>
        <fullName evidence="16">PTS beta-glucoside transporter subunit EIIBCA</fullName>
    </submittedName>
</protein>
<comment type="caution">
    <text evidence="16">The sequence shown here is derived from an EMBL/GenBank/DDBJ whole genome shotgun (WGS) entry which is preliminary data.</text>
</comment>